<dbReference type="EMBL" id="LSSN01000132">
    <property type="protein sequence ID" value="OMJ25666.1"/>
    <property type="molecule type" value="Genomic_DNA"/>
</dbReference>
<dbReference type="Proteomes" id="UP000187283">
    <property type="component" value="Unassembled WGS sequence"/>
</dbReference>
<protein>
    <submittedName>
        <fullName evidence="9">NADPH-dependent diflavin oxidoreductase 1</fullName>
    </submittedName>
</protein>
<evidence type="ECO:0000256" key="6">
    <source>
        <dbReference type="ARBA" id="ARBA00023002"/>
    </source>
</evidence>
<dbReference type="SUPFAM" id="SSF63380">
    <property type="entry name" value="Riboflavin synthase domain-like"/>
    <property type="match status" value="1"/>
</dbReference>
<dbReference type="Pfam" id="PF00175">
    <property type="entry name" value="NAD_binding_1"/>
    <property type="match status" value="1"/>
</dbReference>
<feature type="compositionally biased region" description="Polar residues" evidence="7">
    <location>
        <begin position="633"/>
        <end position="642"/>
    </location>
</feature>
<dbReference type="SUPFAM" id="SSF52218">
    <property type="entry name" value="Flavoproteins"/>
    <property type="match status" value="1"/>
</dbReference>
<dbReference type="AlphaFoldDB" id="A0A1R1YG28"/>
<organism evidence="9 10">
    <name type="scientific">Smittium culicis</name>
    <dbReference type="NCBI Taxonomy" id="133412"/>
    <lineage>
        <taxon>Eukaryota</taxon>
        <taxon>Fungi</taxon>
        <taxon>Fungi incertae sedis</taxon>
        <taxon>Zoopagomycota</taxon>
        <taxon>Kickxellomycotina</taxon>
        <taxon>Harpellomycetes</taxon>
        <taxon>Harpellales</taxon>
        <taxon>Legeriomycetaceae</taxon>
        <taxon>Smittium</taxon>
    </lineage>
</organism>
<dbReference type="Pfam" id="PF00667">
    <property type="entry name" value="FAD_binding_1"/>
    <property type="match status" value="1"/>
</dbReference>
<dbReference type="InterPro" id="IPR003097">
    <property type="entry name" value="CysJ-like_FAD-binding"/>
</dbReference>
<dbReference type="PANTHER" id="PTHR19384:SF10">
    <property type="entry name" value="NADPH-DEPENDENT DIFLAVIN OXIDOREDUCTASE 1"/>
    <property type="match status" value="1"/>
</dbReference>
<keyword evidence="4" id="KW-0274">FAD</keyword>
<keyword evidence="3" id="KW-0285">Flavoprotein</keyword>
<evidence type="ECO:0000256" key="1">
    <source>
        <dbReference type="ARBA" id="ARBA00001917"/>
    </source>
</evidence>
<comment type="cofactor">
    <cofactor evidence="2">
        <name>FAD</name>
        <dbReference type="ChEBI" id="CHEBI:57692"/>
    </cofactor>
</comment>
<dbReference type="SUPFAM" id="SSF52343">
    <property type="entry name" value="Ferredoxin reductase-like, C-terminal NADP-linked domain"/>
    <property type="match status" value="1"/>
</dbReference>
<reference evidence="9 10" key="1">
    <citation type="submission" date="2017-01" db="EMBL/GenBank/DDBJ databases">
        <authorList>
            <person name="Mah S.A."/>
            <person name="Swanson W.J."/>
            <person name="Moy G.W."/>
            <person name="Vacquier V.D."/>
        </authorList>
    </citation>
    <scope>NUCLEOTIDE SEQUENCE [LARGE SCALE GENOMIC DNA]</scope>
    <source>
        <strain evidence="9 10">GSMNP</strain>
    </source>
</reference>
<dbReference type="InterPro" id="IPR029039">
    <property type="entry name" value="Flavoprotein-like_sf"/>
</dbReference>
<accession>A0A1R1YG28</accession>
<evidence type="ECO:0000256" key="7">
    <source>
        <dbReference type="SAM" id="MobiDB-lite"/>
    </source>
</evidence>
<dbReference type="Gene3D" id="3.40.50.80">
    <property type="entry name" value="Nucleotide-binding domain of ferredoxin-NADP reductase (FNR) module"/>
    <property type="match status" value="1"/>
</dbReference>
<feature type="compositionally biased region" description="Basic and acidic residues" evidence="7">
    <location>
        <begin position="588"/>
        <end position="605"/>
    </location>
</feature>
<evidence type="ECO:0000256" key="2">
    <source>
        <dbReference type="ARBA" id="ARBA00001974"/>
    </source>
</evidence>
<dbReference type="GO" id="GO:0010181">
    <property type="term" value="F:FMN binding"/>
    <property type="evidence" value="ECO:0007669"/>
    <property type="project" value="TreeGrafter"/>
</dbReference>
<sequence>MDSIGLPVVTILYASQTGNAMDVSWHIHDELIDRSINSQVVDIDNISWAFWKLLLRKSLAPDTLSNLKFACFGLGDSSYEKRVCMLGGEPLIELGLGDDQHYLGLYYGLNSWLPQLLDKLADFEVSKIVNLSSAHTDSVSPLSNKKEPHYFIADCSSLPSDSVLLNSTNDQKIEAEATPNQIGYDKWLSGTILENERITSIDHFQDVRSLVIDPDLDCYWQPGDYVSIMPKNTAHDVNEFLELLGYDQHSSNMYYYSKDKVLYDSCNRLTDRIAPLNHQFDPTEAKPTPLPVNSRNNSTGEHNAVPNIASKFTNIKKATLFDLVSEHIDLNSAPRPMFFKRASAFSRDNEQESEKLLEIGSSEGLDLYYSYCLLPKRSIIDILRDFSSLGNKAVPINMFLDLFPSFAAKSYSISSAYFDSDSRHMHTQHLTNSPSKPIDNCAFDNSNLSSRNTESAHGDSNGTTNNKQLIRLTIAIVKYKTKTKAIKFGTCSKYIDSITSHAKINFCIKQGTMKLPPVSVNPVPIIMVGPGTGIAPFISFIEHRAINLNTGSNYLFFGNRYRNMDFLYESKLKQFTELSTNSSQTLREVSDSNTSDHEQTHTSHIDVDENRNKYLTLFTVFSRDMSQLPAPIPQSSNGDSARTTATTTTTTEAAATTKTTTCKYVQHVIAANSAQVAALILNDNAFVYVSGKLGSMPKAVHAAFAECLANSPTFAGPDGPSKAAAYLRDMARSGRYQEECWN</sequence>
<evidence type="ECO:0000259" key="8">
    <source>
        <dbReference type="PROSITE" id="PS51384"/>
    </source>
</evidence>
<feature type="region of interest" description="Disordered" evidence="7">
    <location>
        <begin position="629"/>
        <end position="653"/>
    </location>
</feature>
<feature type="domain" description="FAD-binding FR-type" evidence="8">
    <location>
        <begin position="185"/>
        <end position="537"/>
    </location>
</feature>
<feature type="compositionally biased region" description="Low complexity" evidence="7">
    <location>
        <begin position="643"/>
        <end position="653"/>
    </location>
</feature>
<dbReference type="PROSITE" id="PS51384">
    <property type="entry name" value="FAD_FR"/>
    <property type="match status" value="1"/>
</dbReference>
<evidence type="ECO:0000313" key="10">
    <source>
        <dbReference type="Proteomes" id="UP000187283"/>
    </source>
</evidence>
<dbReference type="STRING" id="133412.A0A1R1YG28"/>
<keyword evidence="6" id="KW-0560">Oxidoreductase</keyword>
<gene>
    <name evidence="9" type="ORF">AYI70_g741</name>
</gene>
<dbReference type="InterPro" id="IPR039261">
    <property type="entry name" value="FNR_nucleotide-bd"/>
</dbReference>
<dbReference type="InterPro" id="IPR017938">
    <property type="entry name" value="Riboflavin_synthase-like_b-brl"/>
</dbReference>
<dbReference type="Gene3D" id="3.40.50.360">
    <property type="match status" value="2"/>
</dbReference>
<name>A0A1R1YG28_9FUNG</name>
<keyword evidence="10" id="KW-1185">Reference proteome</keyword>
<dbReference type="GO" id="GO:0016491">
    <property type="term" value="F:oxidoreductase activity"/>
    <property type="evidence" value="ECO:0007669"/>
    <property type="project" value="UniProtKB-KW"/>
</dbReference>
<dbReference type="InterPro" id="IPR017927">
    <property type="entry name" value="FAD-bd_FR_type"/>
</dbReference>
<comment type="cofactor">
    <cofactor evidence="1">
        <name>FMN</name>
        <dbReference type="ChEBI" id="CHEBI:58210"/>
    </cofactor>
</comment>
<dbReference type="InterPro" id="IPR001433">
    <property type="entry name" value="OxRdtase_FAD/NAD-bd"/>
</dbReference>
<dbReference type="PANTHER" id="PTHR19384">
    <property type="entry name" value="NITRIC OXIDE SYNTHASE-RELATED"/>
    <property type="match status" value="1"/>
</dbReference>
<evidence type="ECO:0000313" key="9">
    <source>
        <dbReference type="EMBL" id="OMJ25666.1"/>
    </source>
</evidence>
<dbReference type="Gene3D" id="2.40.30.10">
    <property type="entry name" value="Translation factors"/>
    <property type="match status" value="1"/>
</dbReference>
<evidence type="ECO:0000256" key="5">
    <source>
        <dbReference type="ARBA" id="ARBA00022857"/>
    </source>
</evidence>
<comment type="caution">
    <text evidence="9">The sequence shown here is derived from an EMBL/GenBank/DDBJ whole genome shotgun (WGS) entry which is preliminary data.</text>
</comment>
<dbReference type="GO" id="GO:0050660">
    <property type="term" value="F:flavin adenine dinucleotide binding"/>
    <property type="evidence" value="ECO:0007669"/>
    <property type="project" value="TreeGrafter"/>
</dbReference>
<dbReference type="OrthoDB" id="1856718at2759"/>
<evidence type="ECO:0000256" key="3">
    <source>
        <dbReference type="ARBA" id="ARBA00022630"/>
    </source>
</evidence>
<proteinExistence type="predicted"/>
<dbReference type="Gene3D" id="1.20.990.10">
    <property type="entry name" value="NADPH-cytochrome p450 Reductase, Chain A, domain 3"/>
    <property type="match status" value="2"/>
</dbReference>
<keyword evidence="5" id="KW-0521">NADP</keyword>
<dbReference type="GO" id="GO:0005829">
    <property type="term" value="C:cytosol"/>
    <property type="evidence" value="ECO:0007669"/>
    <property type="project" value="TreeGrafter"/>
</dbReference>
<feature type="region of interest" description="Disordered" evidence="7">
    <location>
        <begin position="583"/>
        <end position="605"/>
    </location>
</feature>
<evidence type="ECO:0000256" key="4">
    <source>
        <dbReference type="ARBA" id="ARBA00022827"/>
    </source>
</evidence>
<dbReference type="InterPro" id="IPR023173">
    <property type="entry name" value="NADPH_Cyt_P450_Rdtase_alpha"/>
</dbReference>